<evidence type="ECO:0000256" key="1">
    <source>
        <dbReference type="SAM" id="MobiDB-lite"/>
    </source>
</evidence>
<name>A0AAV8XC75_9CUCU</name>
<keyword evidence="3" id="KW-1185">Reference proteome</keyword>
<evidence type="ECO:0000313" key="3">
    <source>
        <dbReference type="Proteomes" id="UP001162162"/>
    </source>
</evidence>
<organism evidence="2 3">
    <name type="scientific">Aromia moschata</name>
    <dbReference type="NCBI Taxonomy" id="1265417"/>
    <lineage>
        <taxon>Eukaryota</taxon>
        <taxon>Metazoa</taxon>
        <taxon>Ecdysozoa</taxon>
        <taxon>Arthropoda</taxon>
        <taxon>Hexapoda</taxon>
        <taxon>Insecta</taxon>
        <taxon>Pterygota</taxon>
        <taxon>Neoptera</taxon>
        <taxon>Endopterygota</taxon>
        <taxon>Coleoptera</taxon>
        <taxon>Polyphaga</taxon>
        <taxon>Cucujiformia</taxon>
        <taxon>Chrysomeloidea</taxon>
        <taxon>Cerambycidae</taxon>
        <taxon>Cerambycinae</taxon>
        <taxon>Callichromatini</taxon>
        <taxon>Aromia</taxon>
    </lineage>
</organism>
<reference evidence="2" key="1">
    <citation type="journal article" date="2023" name="Insect Mol. Biol.">
        <title>Genome sequencing provides insights into the evolution of gene families encoding plant cell wall-degrading enzymes in longhorned beetles.</title>
        <authorList>
            <person name="Shin N.R."/>
            <person name="Okamura Y."/>
            <person name="Kirsch R."/>
            <person name="Pauchet Y."/>
        </authorList>
    </citation>
    <scope>NUCLEOTIDE SEQUENCE</scope>
    <source>
        <strain evidence="2">AMC_N1</strain>
    </source>
</reference>
<dbReference type="Proteomes" id="UP001162162">
    <property type="component" value="Unassembled WGS sequence"/>
</dbReference>
<protein>
    <submittedName>
        <fullName evidence="2">Uncharacterized protein</fullName>
    </submittedName>
</protein>
<feature type="compositionally biased region" description="Basic and acidic residues" evidence="1">
    <location>
        <begin position="48"/>
        <end position="62"/>
    </location>
</feature>
<accession>A0AAV8XC75</accession>
<comment type="caution">
    <text evidence="2">The sequence shown here is derived from an EMBL/GenBank/DDBJ whole genome shotgun (WGS) entry which is preliminary data.</text>
</comment>
<feature type="region of interest" description="Disordered" evidence="1">
    <location>
        <begin position="35"/>
        <end position="62"/>
    </location>
</feature>
<proteinExistence type="predicted"/>
<sequence>MAKHRTNDVLQPPSPPKPHLITTTHIENDIALSDVRARQSQQPSELPSHVRDTASRTPADRRLIRRASLDDSSDEDDQPLPQRVVVTAAMVHHREPDEPAPQLFATQLDNNDVLDRHTPDTQEIQRLVSQVNWDDVEIGSYYYYYLPFLCPEKITIVRFAHHLYNRKTFAFPSSRFPTIRLKRKPSSDNVSRRNDDTEICRLSSSPPRERFPGSAGFAPGCSLAHVSALRCATLFVRKNYQKRIHHLLSQR</sequence>
<dbReference type="AlphaFoldDB" id="A0AAV8XC75"/>
<gene>
    <name evidence="2" type="ORF">NQ318_022603</name>
</gene>
<evidence type="ECO:0000313" key="2">
    <source>
        <dbReference type="EMBL" id="KAJ8936516.1"/>
    </source>
</evidence>
<feature type="region of interest" description="Disordered" evidence="1">
    <location>
        <begin position="1"/>
        <end position="21"/>
    </location>
</feature>
<dbReference type="EMBL" id="JAPWTK010000740">
    <property type="protein sequence ID" value="KAJ8936516.1"/>
    <property type="molecule type" value="Genomic_DNA"/>
</dbReference>